<keyword evidence="3" id="KW-1185">Reference proteome</keyword>
<evidence type="ECO:0000313" key="2">
    <source>
        <dbReference type="EnsemblMetazoa" id="CJA37930.1"/>
    </source>
</evidence>
<evidence type="ECO:0000313" key="3">
    <source>
        <dbReference type="Proteomes" id="UP000005237"/>
    </source>
</evidence>
<proteinExistence type="predicted"/>
<feature type="compositionally biased region" description="Polar residues" evidence="1">
    <location>
        <begin position="82"/>
        <end position="91"/>
    </location>
</feature>
<dbReference type="Proteomes" id="UP000005237">
    <property type="component" value="Unassembled WGS sequence"/>
</dbReference>
<accession>A0A8R1EJQ9</accession>
<dbReference type="AlphaFoldDB" id="A0A8R1EJQ9"/>
<protein>
    <submittedName>
        <fullName evidence="2">Uncharacterized protein</fullName>
    </submittedName>
</protein>
<reference evidence="2" key="2">
    <citation type="submission" date="2022-06" db="UniProtKB">
        <authorList>
            <consortium name="EnsemblMetazoa"/>
        </authorList>
    </citation>
    <scope>IDENTIFICATION</scope>
    <source>
        <strain evidence="2">DF5081</strain>
    </source>
</reference>
<name>A0A8R1EJQ9_CAEJA</name>
<sequence>MAELDQHRPTTSTYHRPTMEESVVKLKRLQRFTRQFSIFVHCEEEKGSKIVSCGKQQEDENNEDHLFKYPGNLRGIKRKRNLSTQSPTKNLSLKRRMMEHQKSIREEAEESPINSIKIKIAKEKEETTGNEPITTKS</sequence>
<evidence type="ECO:0000256" key="1">
    <source>
        <dbReference type="SAM" id="MobiDB-lite"/>
    </source>
</evidence>
<feature type="compositionally biased region" description="Basic and acidic residues" evidence="1">
    <location>
        <begin position="96"/>
        <end position="106"/>
    </location>
</feature>
<reference evidence="3" key="1">
    <citation type="submission" date="2010-08" db="EMBL/GenBank/DDBJ databases">
        <authorList>
            <consortium name="Caenorhabditis japonica Sequencing Consortium"/>
            <person name="Wilson R.K."/>
        </authorList>
    </citation>
    <scope>NUCLEOTIDE SEQUENCE [LARGE SCALE GENOMIC DNA]</scope>
    <source>
        <strain evidence="3">DF5081</strain>
    </source>
</reference>
<feature type="region of interest" description="Disordered" evidence="1">
    <location>
        <begin position="62"/>
        <end position="137"/>
    </location>
</feature>
<dbReference type="EnsemblMetazoa" id="CJA37930.1">
    <property type="protein sequence ID" value="CJA37930.1"/>
    <property type="gene ID" value="WBGene00213777"/>
</dbReference>
<organism evidence="2 3">
    <name type="scientific">Caenorhabditis japonica</name>
    <dbReference type="NCBI Taxonomy" id="281687"/>
    <lineage>
        <taxon>Eukaryota</taxon>
        <taxon>Metazoa</taxon>
        <taxon>Ecdysozoa</taxon>
        <taxon>Nematoda</taxon>
        <taxon>Chromadorea</taxon>
        <taxon>Rhabditida</taxon>
        <taxon>Rhabditina</taxon>
        <taxon>Rhabditomorpha</taxon>
        <taxon>Rhabditoidea</taxon>
        <taxon>Rhabditidae</taxon>
        <taxon>Peloderinae</taxon>
        <taxon>Caenorhabditis</taxon>
    </lineage>
</organism>